<dbReference type="Proteomes" id="UP001377567">
    <property type="component" value="Unassembled WGS sequence"/>
</dbReference>
<protein>
    <submittedName>
        <fullName evidence="1">Oaz1 protein</fullName>
    </submittedName>
</protein>
<reference evidence="1 2" key="1">
    <citation type="journal article" date="2023" name="Elife">
        <title>Identification of key yeast species and microbe-microbe interactions impacting larval growth of Drosophila in the wild.</title>
        <authorList>
            <person name="Mure A."/>
            <person name="Sugiura Y."/>
            <person name="Maeda R."/>
            <person name="Honda K."/>
            <person name="Sakurai N."/>
            <person name="Takahashi Y."/>
            <person name="Watada M."/>
            <person name="Katoh T."/>
            <person name="Gotoh A."/>
            <person name="Gotoh Y."/>
            <person name="Taniguchi I."/>
            <person name="Nakamura K."/>
            <person name="Hayashi T."/>
            <person name="Katayama T."/>
            <person name="Uemura T."/>
            <person name="Hattori Y."/>
        </authorList>
    </citation>
    <scope>NUCLEOTIDE SEQUENCE [LARGE SCALE GENOMIC DNA]</scope>
    <source>
        <strain evidence="1 2">KH-74</strain>
    </source>
</reference>
<sequence length="199" mass="22168">MRDIAQSSAVASSLTEAQVELGWNIILLCEVAFLLDAREVHRFRRTLVRRFAKRFNAAAKCTISSSSSPTIPLHNHWRALGDAYYVLHLPCHYGSALYAKQEGATLHLPLPPGIDFGPSFKDVLLTLLEFAADQDCSCLRLYWPKNSAGLADIKRIVANLHWIGGRIARNEDRDALMDTASTDDLLAGDEELLILEFDC</sequence>
<keyword evidence="2" id="KW-1185">Reference proteome</keyword>
<dbReference type="AlphaFoldDB" id="A0AAV5S0S8"/>
<gene>
    <name evidence="1" type="ORF">DAKH74_040950</name>
</gene>
<proteinExistence type="predicted"/>
<organism evidence="1 2">
    <name type="scientific">Maudiozyma humilis</name>
    <name type="common">Sour dough yeast</name>
    <name type="synonym">Kazachstania humilis</name>
    <dbReference type="NCBI Taxonomy" id="51915"/>
    <lineage>
        <taxon>Eukaryota</taxon>
        <taxon>Fungi</taxon>
        <taxon>Dikarya</taxon>
        <taxon>Ascomycota</taxon>
        <taxon>Saccharomycotina</taxon>
        <taxon>Saccharomycetes</taxon>
        <taxon>Saccharomycetales</taxon>
        <taxon>Saccharomycetaceae</taxon>
        <taxon>Maudiozyma</taxon>
    </lineage>
</organism>
<name>A0AAV5S0S8_MAUHU</name>
<accession>A0AAV5S0S8</accession>
<dbReference type="EMBL" id="BTGD01000013">
    <property type="protein sequence ID" value="GMM57479.1"/>
    <property type="molecule type" value="Genomic_DNA"/>
</dbReference>
<evidence type="ECO:0000313" key="1">
    <source>
        <dbReference type="EMBL" id="GMM57479.1"/>
    </source>
</evidence>
<comment type="caution">
    <text evidence="1">The sequence shown here is derived from an EMBL/GenBank/DDBJ whole genome shotgun (WGS) entry which is preliminary data.</text>
</comment>
<evidence type="ECO:0000313" key="2">
    <source>
        <dbReference type="Proteomes" id="UP001377567"/>
    </source>
</evidence>